<dbReference type="AlphaFoldDB" id="A0A0A8YDL7"/>
<sequence>MCLPKIHYANTMALPKRVWRFTRNALYLTLEHESPY</sequence>
<dbReference type="EMBL" id="GBRH01276728">
    <property type="protein sequence ID" value="JAD21167.1"/>
    <property type="molecule type" value="Transcribed_RNA"/>
</dbReference>
<reference evidence="1" key="1">
    <citation type="submission" date="2014-09" db="EMBL/GenBank/DDBJ databases">
        <authorList>
            <person name="Magalhaes I.L.F."/>
            <person name="Oliveira U."/>
            <person name="Santos F.R."/>
            <person name="Vidigal T.H.D.A."/>
            <person name="Brescovit A.D."/>
            <person name="Santos A.J."/>
        </authorList>
    </citation>
    <scope>NUCLEOTIDE SEQUENCE</scope>
    <source>
        <tissue evidence="1">Shoot tissue taken approximately 20 cm above the soil surface</tissue>
    </source>
</reference>
<reference evidence="1" key="2">
    <citation type="journal article" date="2015" name="Data Brief">
        <title>Shoot transcriptome of the giant reed, Arundo donax.</title>
        <authorList>
            <person name="Barrero R.A."/>
            <person name="Guerrero F.D."/>
            <person name="Moolhuijzen P."/>
            <person name="Goolsby J.A."/>
            <person name="Tidwell J."/>
            <person name="Bellgard S.E."/>
            <person name="Bellgard M.I."/>
        </authorList>
    </citation>
    <scope>NUCLEOTIDE SEQUENCE</scope>
    <source>
        <tissue evidence="1">Shoot tissue taken approximately 20 cm above the soil surface</tissue>
    </source>
</reference>
<evidence type="ECO:0000313" key="1">
    <source>
        <dbReference type="EMBL" id="JAD21167.1"/>
    </source>
</evidence>
<protein>
    <submittedName>
        <fullName evidence="1">Uncharacterized protein</fullName>
    </submittedName>
</protein>
<proteinExistence type="predicted"/>
<organism evidence="1">
    <name type="scientific">Arundo donax</name>
    <name type="common">Giant reed</name>
    <name type="synonym">Donax arundinaceus</name>
    <dbReference type="NCBI Taxonomy" id="35708"/>
    <lineage>
        <taxon>Eukaryota</taxon>
        <taxon>Viridiplantae</taxon>
        <taxon>Streptophyta</taxon>
        <taxon>Embryophyta</taxon>
        <taxon>Tracheophyta</taxon>
        <taxon>Spermatophyta</taxon>
        <taxon>Magnoliopsida</taxon>
        <taxon>Liliopsida</taxon>
        <taxon>Poales</taxon>
        <taxon>Poaceae</taxon>
        <taxon>PACMAD clade</taxon>
        <taxon>Arundinoideae</taxon>
        <taxon>Arundineae</taxon>
        <taxon>Arundo</taxon>
    </lineage>
</organism>
<name>A0A0A8YDL7_ARUDO</name>
<accession>A0A0A8YDL7</accession>